<organism evidence="2 3">
    <name type="scientific">Nocardia thailandica</name>
    <dbReference type="NCBI Taxonomy" id="257275"/>
    <lineage>
        <taxon>Bacteria</taxon>
        <taxon>Bacillati</taxon>
        <taxon>Actinomycetota</taxon>
        <taxon>Actinomycetes</taxon>
        <taxon>Mycobacteriales</taxon>
        <taxon>Nocardiaceae</taxon>
        <taxon>Nocardia</taxon>
    </lineage>
</organism>
<name>A0ABW6PI50_9NOCA</name>
<evidence type="ECO:0000256" key="1">
    <source>
        <dbReference type="SAM" id="Phobius"/>
    </source>
</evidence>
<keyword evidence="1" id="KW-0472">Membrane</keyword>
<sequence>MSGASTGIEESASRISAYVYGNILVLTALVPLHRVDAPRAAMVIIGTSLSTFLAHAFAESVGRSARASRPLTRPELREELRDSVPVLTSGLIPACLVALEPLGLLSIQTALFLAELWVISRIACLGAVITHLRGEKPNRSTLYACLVLTTIAIAVVAVKLVLTH</sequence>
<feature type="transmembrane region" description="Helical" evidence="1">
    <location>
        <begin position="141"/>
        <end position="162"/>
    </location>
</feature>
<proteinExistence type="predicted"/>
<feature type="transmembrane region" description="Helical" evidence="1">
    <location>
        <begin position="105"/>
        <end position="129"/>
    </location>
</feature>
<evidence type="ECO:0008006" key="4">
    <source>
        <dbReference type="Google" id="ProtNLM"/>
    </source>
</evidence>
<reference evidence="2 3" key="1">
    <citation type="submission" date="2024-10" db="EMBL/GenBank/DDBJ databases">
        <title>The Natural Products Discovery Center: Release of the First 8490 Sequenced Strains for Exploring Actinobacteria Biosynthetic Diversity.</title>
        <authorList>
            <person name="Kalkreuter E."/>
            <person name="Kautsar S.A."/>
            <person name="Yang D."/>
            <person name="Bader C.D."/>
            <person name="Teijaro C.N."/>
            <person name="Fluegel L."/>
            <person name="Davis C.M."/>
            <person name="Simpson J.R."/>
            <person name="Lauterbach L."/>
            <person name="Steele A.D."/>
            <person name="Gui C."/>
            <person name="Meng S."/>
            <person name="Li G."/>
            <person name="Viehrig K."/>
            <person name="Ye F."/>
            <person name="Su P."/>
            <person name="Kiefer A.F."/>
            <person name="Nichols A."/>
            <person name="Cepeda A.J."/>
            <person name="Yan W."/>
            <person name="Fan B."/>
            <person name="Jiang Y."/>
            <person name="Adhikari A."/>
            <person name="Zheng C.-J."/>
            <person name="Schuster L."/>
            <person name="Cowan T.M."/>
            <person name="Smanski M.J."/>
            <person name="Chevrette M.G."/>
            <person name="De Carvalho L.P.S."/>
            <person name="Shen B."/>
        </authorList>
    </citation>
    <scope>NUCLEOTIDE SEQUENCE [LARGE SCALE GENOMIC DNA]</scope>
    <source>
        <strain evidence="2 3">NPDC004045</strain>
    </source>
</reference>
<gene>
    <name evidence="2" type="ORF">ACFYTF_04250</name>
</gene>
<dbReference type="Proteomes" id="UP001601444">
    <property type="component" value="Unassembled WGS sequence"/>
</dbReference>
<evidence type="ECO:0000313" key="2">
    <source>
        <dbReference type="EMBL" id="MFF0542028.1"/>
    </source>
</evidence>
<dbReference type="RefSeq" id="WP_387699056.1">
    <property type="nucleotide sequence ID" value="NZ_JBIAMX010000002.1"/>
</dbReference>
<feature type="transmembrane region" description="Helical" evidence="1">
    <location>
        <begin position="39"/>
        <end position="58"/>
    </location>
</feature>
<feature type="transmembrane region" description="Helical" evidence="1">
    <location>
        <begin position="12"/>
        <end position="33"/>
    </location>
</feature>
<keyword evidence="1" id="KW-0812">Transmembrane</keyword>
<evidence type="ECO:0000313" key="3">
    <source>
        <dbReference type="Proteomes" id="UP001601444"/>
    </source>
</evidence>
<accession>A0ABW6PI50</accession>
<comment type="caution">
    <text evidence="2">The sequence shown here is derived from an EMBL/GenBank/DDBJ whole genome shotgun (WGS) entry which is preliminary data.</text>
</comment>
<keyword evidence="3" id="KW-1185">Reference proteome</keyword>
<protein>
    <recommendedName>
        <fullName evidence="4">MAPEG family protein</fullName>
    </recommendedName>
</protein>
<keyword evidence="1" id="KW-1133">Transmembrane helix</keyword>
<dbReference type="EMBL" id="JBIAMX010000002">
    <property type="protein sequence ID" value="MFF0542028.1"/>
    <property type="molecule type" value="Genomic_DNA"/>
</dbReference>